<keyword evidence="3 4" id="KW-0408">Iron</keyword>
<dbReference type="Pfam" id="PF13442">
    <property type="entry name" value="Cytochrome_CBB3"/>
    <property type="match status" value="1"/>
</dbReference>
<dbReference type="InterPro" id="IPR009056">
    <property type="entry name" value="Cyt_c-like_dom"/>
</dbReference>
<dbReference type="RefSeq" id="WP_096462038.1">
    <property type="nucleotide sequence ID" value="NZ_AP014936.1"/>
</dbReference>
<dbReference type="SUPFAM" id="SSF46626">
    <property type="entry name" value="Cytochrome c"/>
    <property type="match status" value="1"/>
</dbReference>
<evidence type="ECO:0000256" key="4">
    <source>
        <dbReference type="PROSITE-ProRule" id="PRU00433"/>
    </source>
</evidence>
<evidence type="ECO:0000313" key="8">
    <source>
        <dbReference type="Proteomes" id="UP000218899"/>
    </source>
</evidence>
<dbReference type="EMBL" id="AP014936">
    <property type="protein sequence ID" value="BAU49658.1"/>
    <property type="molecule type" value="Genomic_DNA"/>
</dbReference>
<feature type="signal peptide" evidence="5">
    <location>
        <begin position="1"/>
        <end position="19"/>
    </location>
</feature>
<feature type="chain" id="PRO_5008571262" evidence="5">
    <location>
        <begin position="20"/>
        <end position="121"/>
    </location>
</feature>
<protein>
    <submittedName>
        <fullName evidence="7">Cytochrome C</fullName>
    </submittedName>
</protein>
<proteinExistence type="predicted"/>
<keyword evidence="5" id="KW-0732">Signal</keyword>
<dbReference type="AlphaFoldDB" id="A0A1B4V804"/>
<dbReference type="KEGG" id="sva:SVA_3110"/>
<dbReference type="GO" id="GO:0020037">
    <property type="term" value="F:heme binding"/>
    <property type="evidence" value="ECO:0007669"/>
    <property type="project" value="InterPro"/>
</dbReference>
<dbReference type="GO" id="GO:0009055">
    <property type="term" value="F:electron transfer activity"/>
    <property type="evidence" value="ECO:0007669"/>
    <property type="project" value="InterPro"/>
</dbReference>
<organism evidence="7 8">
    <name type="scientific">Sulfurifustis variabilis</name>
    <dbReference type="NCBI Taxonomy" id="1675686"/>
    <lineage>
        <taxon>Bacteria</taxon>
        <taxon>Pseudomonadati</taxon>
        <taxon>Pseudomonadota</taxon>
        <taxon>Gammaproteobacteria</taxon>
        <taxon>Acidiferrobacterales</taxon>
        <taxon>Acidiferrobacteraceae</taxon>
        <taxon>Sulfurifustis</taxon>
    </lineage>
</organism>
<accession>A0A1B4V804</accession>
<feature type="domain" description="Cytochrome c" evidence="6">
    <location>
        <begin position="36"/>
        <end position="109"/>
    </location>
</feature>
<dbReference type="Proteomes" id="UP000218899">
    <property type="component" value="Chromosome"/>
</dbReference>
<evidence type="ECO:0000256" key="3">
    <source>
        <dbReference type="ARBA" id="ARBA00023004"/>
    </source>
</evidence>
<keyword evidence="8" id="KW-1185">Reference proteome</keyword>
<evidence type="ECO:0000256" key="1">
    <source>
        <dbReference type="ARBA" id="ARBA00022617"/>
    </source>
</evidence>
<reference evidence="7 8" key="1">
    <citation type="submission" date="2015-08" db="EMBL/GenBank/DDBJ databases">
        <title>Complete genome sequence of Sulfurifustis variabilis.</title>
        <authorList>
            <person name="Miura A."/>
            <person name="Kojima H."/>
            <person name="Fukui M."/>
        </authorList>
    </citation>
    <scope>NUCLEOTIDE SEQUENCE [LARGE SCALE GENOMIC DNA]</scope>
    <source>
        <strain evidence="8">skN76</strain>
    </source>
</reference>
<dbReference type="GO" id="GO:0046872">
    <property type="term" value="F:metal ion binding"/>
    <property type="evidence" value="ECO:0007669"/>
    <property type="project" value="UniProtKB-KW"/>
</dbReference>
<keyword evidence="1 4" id="KW-0349">Heme</keyword>
<name>A0A1B4V804_9GAMM</name>
<keyword evidence="2 4" id="KW-0479">Metal-binding</keyword>
<gene>
    <name evidence="7" type="ORF">SVA_3110</name>
</gene>
<evidence type="ECO:0000256" key="5">
    <source>
        <dbReference type="SAM" id="SignalP"/>
    </source>
</evidence>
<dbReference type="PROSITE" id="PS51257">
    <property type="entry name" value="PROKAR_LIPOPROTEIN"/>
    <property type="match status" value="1"/>
</dbReference>
<sequence>MKKLVRVLLLLGLAAAACASPRRGENLGNAPVLDSASEQRGRAVFMRHCNACHVGGAGALGPAINDKPLPVFLVKFQVRRGLGAMPRFSKNELGDAELDDLMAYLLALRRAGGRESRTAGR</sequence>
<evidence type="ECO:0000256" key="2">
    <source>
        <dbReference type="ARBA" id="ARBA00022723"/>
    </source>
</evidence>
<dbReference type="PROSITE" id="PS51007">
    <property type="entry name" value="CYTC"/>
    <property type="match status" value="1"/>
</dbReference>
<dbReference type="InterPro" id="IPR036909">
    <property type="entry name" value="Cyt_c-like_dom_sf"/>
</dbReference>
<dbReference type="OrthoDB" id="5728201at2"/>
<dbReference type="Gene3D" id="1.10.760.10">
    <property type="entry name" value="Cytochrome c-like domain"/>
    <property type="match status" value="1"/>
</dbReference>
<evidence type="ECO:0000259" key="6">
    <source>
        <dbReference type="PROSITE" id="PS51007"/>
    </source>
</evidence>
<evidence type="ECO:0000313" key="7">
    <source>
        <dbReference type="EMBL" id="BAU49658.1"/>
    </source>
</evidence>